<evidence type="ECO:0000256" key="4">
    <source>
        <dbReference type="ARBA" id="ARBA00022801"/>
    </source>
</evidence>
<comment type="similarity">
    <text evidence="1 6">Belongs to the peptidase S10 family.</text>
</comment>
<evidence type="ECO:0000256" key="1">
    <source>
        <dbReference type="ARBA" id="ARBA00009431"/>
    </source>
</evidence>
<dbReference type="GO" id="GO:0004185">
    <property type="term" value="F:serine-type carboxypeptidase activity"/>
    <property type="evidence" value="ECO:0007669"/>
    <property type="project" value="UniProtKB-UniRule"/>
</dbReference>
<dbReference type="Pfam" id="PF00450">
    <property type="entry name" value="Peptidase_S10"/>
    <property type="match status" value="1"/>
</dbReference>
<name>A0A517KYU8_9PEZI</name>
<dbReference type="GO" id="GO:0000324">
    <property type="term" value="C:fungal-type vacuole"/>
    <property type="evidence" value="ECO:0007669"/>
    <property type="project" value="TreeGrafter"/>
</dbReference>
<dbReference type="PANTHER" id="PTHR11802">
    <property type="entry name" value="SERINE PROTEASE FAMILY S10 SERINE CARBOXYPEPTIDASE"/>
    <property type="match status" value="1"/>
</dbReference>
<evidence type="ECO:0000313" key="7">
    <source>
        <dbReference type="EMBL" id="QDS68547.1"/>
    </source>
</evidence>
<keyword evidence="3 6" id="KW-0645">Protease</keyword>
<organism evidence="7 8">
    <name type="scientific">Venturia effusa</name>
    <dbReference type="NCBI Taxonomy" id="50376"/>
    <lineage>
        <taxon>Eukaryota</taxon>
        <taxon>Fungi</taxon>
        <taxon>Dikarya</taxon>
        <taxon>Ascomycota</taxon>
        <taxon>Pezizomycotina</taxon>
        <taxon>Dothideomycetes</taxon>
        <taxon>Pleosporomycetidae</taxon>
        <taxon>Venturiales</taxon>
        <taxon>Venturiaceae</taxon>
        <taxon>Venturia</taxon>
    </lineage>
</organism>
<keyword evidence="2 6" id="KW-0121">Carboxypeptidase</keyword>
<dbReference type="PROSITE" id="PS00131">
    <property type="entry name" value="CARBOXYPEPT_SER_SER"/>
    <property type="match status" value="1"/>
</dbReference>
<evidence type="ECO:0000256" key="6">
    <source>
        <dbReference type="RuleBase" id="RU361156"/>
    </source>
</evidence>
<protein>
    <recommendedName>
        <fullName evidence="6">Carboxypeptidase</fullName>
        <ecNumber evidence="6">3.4.16.-</ecNumber>
    </recommendedName>
</protein>
<keyword evidence="8" id="KW-1185">Reference proteome</keyword>
<dbReference type="PRINTS" id="PR00724">
    <property type="entry name" value="CRBOXYPTASEC"/>
</dbReference>
<sequence>MVSSQFVYPPTGLRTTKGAAGVTVRYKRVPRGICELDPNVKSFAGYTDIGPDQHIFWWFFEAKQDPLDKPLTIWLNGGPGASSMNGVFRGIGPCFLEKRAGAKEPTPYDNPLSWTTETNILFVDQPSLTGFSYSHPQAGCINEDGDVGPIRTNSTCPSGSTLGTFSRDASDLYEKSTPQAAESFYKVLQGFMSAFPQYSKHGVILATESYGGHYGAVFAEYMMKRNEVRAPGYVPIAISAVLVINGLFNGLIQYPAYYKYAIHNPYGVPMMNQTVAQRMFDNLFGQGGCMDQLKKCNDANGTDEDCFKADDFCYNAQDLALQASNRDEYDIRYLKPSPFPNRYFEQYLNLPRVREAIGAFVTFTSASNVVFNAFLKTGDTVKNLTIMEDMKSLIRRGIPVVLLYGDADYICNWRGGEAVADALAVDGFDSAGYVDVQTPDGVVHGQVKQSNNFAFVRAYQSGHMVPFFQPLLALEVFKRTIHGLDIATGTHKLKGQTQGPAQSTFVEGNATVQWSVVPEGATYNHSSNRPSSE</sequence>
<keyword evidence="4 6" id="KW-0378">Hydrolase</keyword>
<dbReference type="EMBL" id="CP042185">
    <property type="protein sequence ID" value="QDS68547.1"/>
    <property type="molecule type" value="Genomic_DNA"/>
</dbReference>
<dbReference type="AlphaFoldDB" id="A0A517KYU8"/>
<dbReference type="Gene3D" id="3.40.50.1820">
    <property type="entry name" value="alpha/beta hydrolase"/>
    <property type="match status" value="1"/>
</dbReference>
<reference evidence="7 8" key="1">
    <citation type="submission" date="2019-07" db="EMBL/GenBank/DDBJ databases">
        <title>Finished genome of Venturia effusa.</title>
        <authorList>
            <person name="Young C.A."/>
            <person name="Cox M.P."/>
            <person name="Ganley A.R.D."/>
            <person name="David W.J."/>
        </authorList>
    </citation>
    <scope>NUCLEOTIDE SEQUENCE [LARGE SCALE GENOMIC DNA]</scope>
    <source>
        <strain evidence="8">albino</strain>
    </source>
</reference>
<evidence type="ECO:0000256" key="2">
    <source>
        <dbReference type="ARBA" id="ARBA00022645"/>
    </source>
</evidence>
<gene>
    <name evidence="7" type="ORF">FKW77_010914</name>
</gene>
<dbReference type="InterPro" id="IPR018202">
    <property type="entry name" value="Ser_caboxypep_ser_AS"/>
</dbReference>
<accession>A0A517KYU8</accession>
<evidence type="ECO:0000313" key="8">
    <source>
        <dbReference type="Proteomes" id="UP000316270"/>
    </source>
</evidence>
<dbReference type="SUPFAM" id="SSF53474">
    <property type="entry name" value="alpha/beta-Hydrolases"/>
    <property type="match status" value="1"/>
</dbReference>
<dbReference type="EC" id="3.4.16.-" evidence="6"/>
<dbReference type="GO" id="GO:0006508">
    <property type="term" value="P:proteolysis"/>
    <property type="evidence" value="ECO:0007669"/>
    <property type="project" value="UniProtKB-KW"/>
</dbReference>
<dbReference type="InterPro" id="IPR029058">
    <property type="entry name" value="AB_hydrolase_fold"/>
</dbReference>
<proteinExistence type="inferred from homology"/>
<evidence type="ECO:0000256" key="5">
    <source>
        <dbReference type="ARBA" id="ARBA00023180"/>
    </source>
</evidence>
<dbReference type="OrthoDB" id="443318at2759"/>
<dbReference type="PANTHER" id="PTHR11802:SF64">
    <property type="entry name" value="CARBOXYPEPTIDASE"/>
    <property type="match status" value="1"/>
</dbReference>
<dbReference type="InterPro" id="IPR001563">
    <property type="entry name" value="Peptidase_S10"/>
</dbReference>
<dbReference type="Proteomes" id="UP000316270">
    <property type="component" value="Chromosome 1"/>
</dbReference>
<evidence type="ECO:0000256" key="3">
    <source>
        <dbReference type="ARBA" id="ARBA00022670"/>
    </source>
</evidence>
<keyword evidence="5" id="KW-0325">Glycoprotein</keyword>
<dbReference type="STRING" id="50376.A0A517KYU8"/>